<feature type="region of interest" description="Disordered" evidence="1">
    <location>
        <begin position="235"/>
        <end position="264"/>
    </location>
</feature>
<keyword evidence="3" id="KW-1185">Reference proteome</keyword>
<organism evidence="2 3">
    <name type="scientific">Bombyx mori</name>
    <name type="common">Silk moth</name>
    <dbReference type="NCBI Taxonomy" id="7091"/>
    <lineage>
        <taxon>Eukaryota</taxon>
        <taxon>Metazoa</taxon>
        <taxon>Ecdysozoa</taxon>
        <taxon>Arthropoda</taxon>
        <taxon>Hexapoda</taxon>
        <taxon>Insecta</taxon>
        <taxon>Pterygota</taxon>
        <taxon>Neoptera</taxon>
        <taxon>Endopterygota</taxon>
        <taxon>Lepidoptera</taxon>
        <taxon>Glossata</taxon>
        <taxon>Ditrysia</taxon>
        <taxon>Bombycoidea</taxon>
        <taxon>Bombycidae</taxon>
        <taxon>Bombycinae</taxon>
        <taxon>Bombyx</taxon>
    </lineage>
</organism>
<dbReference type="Pfam" id="PF03564">
    <property type="entry name" value="DUF1759"/>
    <property type="match status" value="1"/>
</dbReference>
<evidence type="ECO:0000256" key="1">
    <source>
        <dbReference type="SAM" id="MobiDB-lite"/>
    </source>
</evidence>
<accession>A0A8R2R0N4</accession>
<dbReference type="InterPro" id="IPR005312">
    <property type="entry name" value="DUF1759"/>
</dbReference>
<proteinExistence type="predicted"/>
<reference evidence="3" key="1">
    <citation type="journal article" date="2008" name="Insect Biochem. Mol. Biol.">
        <title>The genome of a lepidopteran model insect, the silkworm Bombyx mori.</title>
        <authorList>
            <consortium name="International Silkworm Genome Consortium"/>
        </authorList>
    </citation>
    <scope>NUCLEOTIDE SEQUENCE [LARGE SCALE GENOMIC DNA]</scope>
    <source>
        <strain evidence="3">p50T</strain>
    </source>
</reference>
<evidence type="ECO:0000313" key="2">
    <source>
        <dbReference type="EnsemblMetazoa" id="XP_037873721.1"/>
    </source>
</evidence>
<dbReference type="EnsemblMetazoa" id="XM_038017793.1">
    <property type="protein sequence ID" value="XP_037873721.1"/>
    <property type="gene ID" value="LOC119629999"/>
</dbReference>
<name>A0A8R2R0N4_BOMMO</name>
<reference evidence="2" key="2">
    <citation type="submission" date="2022-06" db="UniProtKB">
        <authorList>
            <consortium name="EnsemblMetazoa"/>
        </authorList>
    </citation>
    <scope>IDENTIFICATION</scope>
    <source>
        <strain evidence="2">p50T (Dazao)</strain>
    </source>
</reference>
<evidence type="ECO:0000313" key="3">
    <source>
        <dbReference type="Proteomes" id="UP000005204"/>
    </source>
</evidence>
<dbReference type="PANTHER" id="PTHR47331:SF5">
    <property type="entry name" value="RIBONUCLEASE H"/>
    <property type="match status" value="1"/>
</dbReference>
<sequence>MMKGKGMMKNIKYSLQSWFFFCAGVRTSYEEYLLLHKRYNNKRYIANSILARLVGQRALSSESSNGVKQILDTTNDCLHALSNLGIPVSTWDILIIYLITIKLDNESQKQWEQKLSEQADRLPTLSEFQSFLESRYRALEFLEPNQRRKFRGKDAADKPKVFSVTTSVSCPFCSGHHLLYQCKKFVQEAIGNPRDFIQKRKLCFNCFGANHSVTQCKRRTACRCCGQRHHSLLHQEGGTHNPTLAGPSQPANQQREPAQEPQAADHVERVVSHFSNSEMTSSSQVMLATALVNVSSKENSITGLAGIVAIADG</sequence>
<dbReference type="AlphaFoldDB" id="A0A8R2R0N4"/>
<dbReference type="PANTHER" id="PTHR47331">
    <property type="entry name" value="PHD-TYPE DOMAIN-CONTAINING PROTEIN"/>
    <property type="match status" value="1"/>
</dbReference>
<feature type="compositionally biased region" description="Low complexity" evidence="1">
    <location>
        <begin position="249"/>
        <end position="262"/>
    </location>
</feature>
<protein>
    <submittedName>
        <fullName evidence="2">Uncharacterized protein</fullName>
    </submittedName>
</protein>
<dbReference type="Proteomes" id="UP000005204">
    <property type="component" value="Unassembled WGS sequence"/>
</dbReference>